<dbReference type="AlphaFoldDB" id="A0AAE3SK84"/>
<comment type="caution">
    <text evidence="1">The sequence shown here is derived from an EMBL/GenBank/DDBJ whole genome shotgun (WGS) entry which is preliminary data.</text>
</comment>
<keyword evidence="1" id="KW-0449">Lipoprotein</keyword>
<keyword evidence="2" id="KW-1185">Reference proteome</keyword>
<gene>
    <name evidence="1" type="ORF">OM074_06125</name>
</gene>
<dbReference type="EMBL" id="JAPDPI010000008">
    <property type="protein sequence ID" value="MCW3805195.1"/>
    <property type="molecule type" value="Genomic_DNA"/>
</dbReference>
<dbReference type="RefSeq" id="WP_301198486.1">
    <property type="nucleotide sequence ID" value="NZ_JAPDPI010000008.1"/>
</dbReference>
<evidence type="ECO:0000313" key="1">
    <source>
        <dbReference type="EMBL" id="MCW3805195.1"/>
    </source>
</evidence>
<dbReference type="Proteomes" id="UP001207408">
    <property type="component" value="Unassembled WGS sequence"/>
</dbReference>
<name>A0AAE3SK84_9BACT</name>
<sequence>MDKNFIPTSGKRLLAILFITTTFISLNTVSAKKKPDWVKQRPNNPDYYIGRAVALKQGSEITYRSEARNKALKQLSSEIKVNISSNSILSQFENNYQVKEQFESKTYESVEATLEGYEVFTWEGKKEYWVMMRLSKEKYALHKKMKLDNAKKISATYYYEGQESINKGSIYQGLLFYIQAIKAIKPHVGEDLTYRDINGNINLGSDIFSAIQDAFKKVKLQPEHNSYQIQFSKELKMPLTLEAFYYDETGDQVLLPNIPLRFYFSQGEGELTKATTTNNEGKAVCDIHRLISKRKNQQITATFNTEKFYEEEADDTKVLLQAFFHEELLPSATFNIEVQKSSAYIEINETVFGDQPSSQTFGNMMRAELAQSYFNITQNKNEADFVVKINTNFVAGDEKKGQGYSLFIVFVEFHMSITDNKTHMEIFADGFSDFKGMLPGSYEHALKDARQKAKQKIINDILPKMEQVNL</sequence>
<dbReference type="Gene3D" id="3.10.28.20">
    <property type="entry name" value="Acetamidase/Formamidase-like domains"/>
    <property type="match status" value="1"/>
</dbReference>
<proteinExistence type="predicted"/>
<organism evidence="1 2">
    <name type="scientific">Plebeiibacterium marinum</name>
    <dbReference type="NCBI Taxonomy" id="2992111"/>
    <lineage>
        <taxon>Bacteria</taxon>
        <taxon>Pseudomonadati</taxon>
        <taxon>Bacteroidota</taxon>
        <taxon>Bacteroidia</taxon>
        <taxon>Marinilabiliales</taxon>
        <taxon>Marinilabiliaceae</taxon>
        <taxon>Plebeiibacterium</taxon>
    </lineage>
</organism>
<protein>
    <submittedName>
        <fullName evidence="1">LPP20 family lipoprotein</fullName>
    </submittedName>
</protein>
<accession>A0AAE3SK84</accession>
<reference evidence="1" key="1">
    <citation type="submission" date="2022-10" db="EMBL/GenBank/DDBJ databases">
        <authorList>
            <person name="Yu W.X."/>
        </authorList>
    </citation>
    <scope>NUCLEOTIDE SEQUENCE</scope>
    <source>
        <strain evidence="1">D04</strain>
    </source>
</reference>
<evidence type="ECO:0000313" key="2">
    <source>
        <dbReference type="Proteomes" id="UP001207408"/>
    </source>
</evidence>